<feature type="region of interest" description="Disordered" evidence="1">
    <location>
        <begin position="32"/>
        <end position="62"/>
    </location>
</feature>
<keyword evidence="3" id="KW-1185">Reference proteome</keyword>
<name>A0ABT8D6H3_9RHOB</name>
<accession>A0ABT8D6H3</accession>
<proteinExistence type="predicted"/>
<organism evidence="2 3">
    <name type="scientific">Paracoccus cavernae</name>
    <dbReference type="NCBI Taxonomy" id="1571207"/>
    <lineage>
        <taxon>Bacteria</taxon>
        <taxon>Pseudomonadati</taxon>
        <taxon>Pseudomonadota</taxon>
        <taxon>Alphaproteobacteria</taxon>
        <taxon>Rhodobacterales</taxon>
        <taxon>Paracoccaceae</taxon>
        <taxon>Paracoccus</taxon>
    </lineage>
</organism>
<protein>
    <submittedName>
        <fullName evidence="2">Uncharacterized protein</fullName>
    </submittedName>
</protein>
<reference evidence="3" key="1">
    <citation type="journal article" date="2019" name="Int. J. Syst. Evol. Microbiol.">
        <title>The Global Catalogue of Microorganisms (GCM) 10K type strain sequencing project: providing services to taxonomists for standard genome sequencing and annotation.</title>
        <authorList>
            <consortium name="The Broad Institute Genomics Platform"/>
            <consortium name="The Broad Institute Genome Sequencing Center for Infectious Disease"/>
            <person name="Wu L."/>
            <person name="Ma J."/>
        </authorList>
    </citation>
    <scope>NUCLEOTIDE SEQUENCE [LARGE SCALE GENOMIC DNA]</scope>
    <source>
        <strain evidence="3">CECT 8482</strain>
    </source>
</reference>
<evidence type="ECO:0000256" key="1">
    <source>
        <dbReference type="SAM" id="MobiDB-lite"/>
    </source>
</evidence>
<comment type="caution">
    <text evidence="2">The sequence shown here is derived from an EMBL/GenBank/DDBJ whole genome shotgun (WGS) entry which is preliminary data.</text>
</comment>
<dbReference type="Proteomes" id="UP001243846">
    <property type="component" value="Unassembled WGS sequence"/>
</dbReference>
<evidence type="ECO:0000313" key="2">
    <source>
        <dbReference type="EMBL" id="MDN3711488.1"/>
    </source>
</evidence>
<evidence type="ECO:0000313" key="3">
    <source>
        <dbReference type="Proteomes" id="UP001243846"/>
    </source>
</evidence>
<dbReference type="EMBL" id="JAUFRC010000001">
    <property type="protein sequence ID" value="MDN3711488.1"/>
    <property type="molecule type" value="Genomic_DNA"/>
</dbReference>
<sequence>MRPPQPCGKIVDAAVEIGQSLWPELFCRARVTRGSPPGERPTPRSTRPGARLARTEKSSATL</sequence>
<feature type="compositionally biased region" description="Basic and acidic residues" evidence="1">
    <location>
        <begin position="53"/>
        <end position="62"/>
    </location>
</feature>
<gene>
    <name evidence="2" type="ORF">QWZ10_06080</name>
</gene>